<evidence type="ECO:0000256" key="1">
    <source>
        <dbReference type="SAM" id="MobiDB-lite"/>
    </source>
</evidence>
<dbReference type="AlphaFoldDB" id="A0A9P7B5P3"/>
<reference evidence="2 3" key="1">
    <citation type="submission" date="2020-11" db="EMBL/GenBank/DDBJ databases">
        <title>Kefir isolates.</title>
        <authorList>
            <person name="Marcisauskas S."/>
            <person name="Kim Y."/>
            <person name="Blasche S."/>
        </authorList>
    </citation>
    <scope>NUCLEOTIDE SEQUENCE [LARGE SCALE GENOMIC DNA]</scope>
    <source>
        <strain evidence="2 3">KR</strain>
    </source>
</reference>
<protein>
    <submittedName>
        <fullName evidence="2">Uncharacterized protein</fullName>
    </submittedName>
</protein>
<evidence type="ECO:0000313" key="2">
    <source>
        <dbReference type="EMBL" id="KAG0659488.1"/>
    </source>
</evidence>
<comment type="caution">
    <text evidence="2">The sequence shown here is derived from an EMBL/GenBank/DDBJ whole genome shotgun (WGS) entry which is preliminary data.</text>
</comment>
<feature type="compositionally biased region" description="Low complexity" evidence="1">
    <location>
        <begin position="240"/>
        <end position="272"/>
    </location>
</feature>
<organism evidence="2 3">
    <name type="scientific">Rhodotorula mucilaginosa</name>
    <name type="common">Yeast</name>
    <name type="synonym">Rhodotorula rubra</name>
    <dbReference type="NCBI Taxonomy" id="5537"/>
    <lineage>
        <taxon>Eukaryota</taxon>
        <taxon>Fungi</taxon>
        <taxon>Dikarya</taxon>
        <taxon>Basidiomycota</taxon>
        <taxon>Pucciniomycotina</taxon>
        <taxon>Microbotryomycetes</taxon>
        <taxon>Sporidiobolales</taxon>
        <taxon>Sporidiobolaceae</taxon>
        <taxon>Rhodotorula</taxon>
    </lineage>
</organism>
<accession>A0A9P7B5P3</accession>
<evidence type="ECO:0000313" key="3">
    <source>
        <dbReference type="Proteomes" id="UP000777482"/>
    </source>
</evidence>
<sequence>MNGEQAPADCFQGPRALPDSTALPLELGGASDGSHQPEAPAGSDSHGTEELAGQDGALEPEDAFKRPVQRRQIEQTVSPGTKAVPPPYVGQRFQSAQAMESFFSAWGRTQKVWLIETQHTLSATYTCEACCDSANKQPSADKPAGICRAHVVARPNGKWIVDALNLQHGCGADPAAALSVPKRSPPKKRKIRRVIESVPEPDVDHEQQQASVTAAPLAASLSPPHHEAALDSELAVLTSAAEASPTSAESTTSNRVPAAPSAPTTQATHPSTDSAASAELTTGLNAIKATSLAHPAGAAPPPPTTESIRTTTPRMANIGGFLVTKPAFSKSSPSKARDAAEATALPHREIAAFLFSLDTAQDTEACSRAAMHLALAGVKTAGDLATVGRLEPATRQAFTRALRFQGADDAALDALSYVISTGD</sequence>
<gene>
    <name evidence="2" type="ORF">C6P46_005125</name>
</gene>
<dbReference type="EMBL" id="PUHQ01000053">
    <property type="protein sequence ID" value="KAG0659488.1"/>
    <property type="molecule type" value="Genomic_DNA"/>
</dbReference>
<keyword evidence="3" id="KW-1185">Reference proteome</keyword>
<feature type="region of interest" description="Disordered" evidence="1">
    <location>
        <begin position="240"/>
        <end position="277"/>
    </location>
</feature>
<proteinExistence type="predicted"/>
<feature type="region of interest" description="Disordered" evidence="1">
    <location>
        <begin position="175"/>
        <end position="212"/>
    </location>
</feature>
<feature type="region of interest" description="Disordered" evidence="1">
    <location>
        <begin position="1"/>
        <end position="59"/>
    </location>
</feature>
<dbReference type="Proteomes" id="UP000777482">
    <property type="component" value="Unassembled WGS sequence"/>
</dbReference>
<name>A0A9P7B5P3_RHOMI</name>